<evidence type="ECO:0000313" key="3">
    <source>
        <dbReference type="Proteomes" id="UP000507470"/>
    </source>
</evidence>
<proteinExistence type="predicted"/>
<dbReference type="OrthoDB" id="10535922at2759"/>
<reference evidence="2 3" key="1">
    <citation type="submission" date="2020-06" db="EMBL/GenBank/DDBJ databases">
        <authorList>
            <person name="Li R."/>
            <person name="Bekaert M."/>
        </authorList>
    </citation>
    <scope>NUCLEOTIDE SEQUENCE [LARGE SCALE GENOMIC DNA]</scope>
    <source>
        <strain evidence="3">wild</strain>
    </source>
</reference>
<feature type="compositionally biased region" description="Polar residues" evidence="1">
    <location>
        <begin position="331"/>
        <end position="347"/>
    </location>
</feature>
<protein>
    <submittedName>
        <fullName evidence="2">Uncharacterized protein</fullName>
    </submittedName>
</protein>
<dbReference type="AlphaFoldDB" id="A0A6J8ER66"/>
<sequence length="400" mass="45048">MDINKPRTLETGGTTIGPGDMDINKSRTLETQETKNVLWKPGDTGVNKPRTTETGDNVRRLVRRNTFIDPGNGIKAQYQTLGGIGRRMTLGKMLSTILNGTQPNSTNKNEIGAKSGFQRYIPPFVLNMNIYEWIPRKFHQKVHDDLLNRIDILFLYIYTYNHCLLHQSICFIEAVHIPANNMNSFIISIIVFLIANATVQTVFAQHDIFGQMPGQTGLLGQMTIADVLKLVPRGAQSHKNPENAKLAAMLANVPSFVLNDQASRWIPLSYQKVISKDLLAQKQHNKLVNDQTTWSKVDQQKTTPSTKPMGKQQTITKQMNSSNGMLKQQLANEPSNGQNYQQTTPSTKPMKKQLPMTEQLEPTNTQIMNSLNEMAMQQAQMMILMNKMLMQQITTPLPLV</sequence>
<feature type="region of interest" description="Disordered" evidence="1">
    <location>
        <begin position="294"/>
        <end position="313"/>
    </location>
</feature>
<evidence type="ECO:0000256" key="1">
    <source>
        <dbReference type="SAM" id="MobiDB-lite"/>
    </source>
</evidence>
<evidence type="ECO:0000313" key="2">
    <source>
        <dbReference type="EMBL" id="CAC5421601.1"/>
    </source>
</evidence>
<feature type="region of interest" description="Disordered" evidence="1">
    <location>
        <begin position="331"/>
        <end position="353"/>
    </location>
</feature>
<dbReference type="Proteomes" id="UP000507470">
    <property type="component" value="Unassembled WGS sequence"/>
</dbReference>
<name>A0A6J8ER66_MYTCO</name>
<dbReference type="EMBL" id="CACVKT020009359">
    <property type="protein sequence ID" value="CAC5421601.1"/>
    <property type="molecule type" value="Genomic_DNA"/>
</dbReference>
<feature type="region of interest" description="Disordered" evidence="1">
    <location>
        <begin position="1"/>
        <end position="24"/>
    </location>
</feature>
<gene>
    <name evidence="2" type="ORF">MCOR_53702</name>
</gene>
<keyword evidence="3" id="KW-1185">Reference proteome</keyword>
<organism evidence="2 3">
    <name type="scientific">Mytilus coruscus</name>
    <name type="common">Sea mussel</name>
    <dbReference type="NCBI Taxonomy" id="42192"/>
    <lineage>
        <taxon>Eukaryota</taxon>
        <taxon>Metazoa</taxon>
        <taxon>Spiralia</taxon>
        <taxon>Lophotrochozoa</taxon>
        <taxon>Mollusca</taxon>
        <taxon>Bivalvia</taxon>
        <taxon>Autobranchia</taxon>
        <taxon>Pteriomorphia</taxon>
        <taxon>Mytilida</taxon>
        <taxon>Mytiloidea</taxon>
        <taxon>Mytilidae</taxon>
        <taxon>Mytilinae</taxon>
        <taxon>Mytilus</taxon>
    </lineage>
</organism>
<accession>A0A6J8ER66</accession>